<feature type="region of interest" description="Disordered" evidence="1">
    <location>
        <begin position="117"/>
        <end position="173"/>
    </location>
</feature>
<evidence type="ECO:0000256" key="1">
    <source>
        <dbReference type="SAM" id="MobiDB-lite"/>
    </source>
</evidence>
<feature type="compositionally biased region" description="Polar residues" evidence="1">
    <location>
        <begin position="162"/>
        <end position="173"/>
    </location>
</feature>
<name>A0A9N7VXM9_PLEPL</name>
<evidence type="ECO:0000313" key="2">
    <source>
        <dbReference type="EMBL" id="CAB1457073.1"/>
    </source>
</evidence>
<dbReference type="AlphaFoldDB" id="A0A9N7VXM9"/>
<keyword evidence="3" id="KW-1185">Reference proteome</keyword>
<accession>A0A9N7VXM9</accession>
<dbReference type="EMBL" id="CADEAL010004325">
    <property type="protein sequence ID" value="CAB1457073.1"/>
    <property type="molecule type" value="Genomic_DNA"/>
</dbReference>
<feature type="region of interest" description="Disordered" evidence="1">
    <location>
        <begin position="67"/>
        <end position="95"/>
    </location>
</feature>
<feature type="compositionally biased region" description="Basic and acidic residues" evidence="1">
    <location>
        <begin position="67"/>
        <end position="91"/>
    </location>
</feature>
<sequence length="173" mass="18721">MFASVSFLENTGACPSCGNPICRPKVMAPPFPPHPPPFTVTWDRRQNVMCRLPPRTKRQCIGHTLDSTKDEKHDEAWTRKDHAAKPDKDASKLSARSLTQTCHVVWSRTPFYLSSRTVGARATGNPTTTTATTTPSSLPSHSAPSPPHHLLCTASPPAPPDTGSSPQTLNSDS</sequence>
<organism evidence="2 3">
    <name type="scientific">Pleuronectes platessa</name>
    <name type="common">European plaice</name>
    <dbReference type="NCBI Taxonomy" id="8262"/>
    <lineage>
        <taxon>Eukaryota</taxon>
        <taxon>Metazoa</taxon>
        <taxon>Chordata</taxon>
        <taxon>Craniata</taxon>
        <taxon>Vertebrata</taxon>
        <taxon>Euteleostomi</taxon>
        <taxon>Actinopterygii</taxon>
        <taxon>Neopterygii</taxon>
        <taxon>Teleostei</taxon>
        <taxon>Neoteleostei</taxon>
        <taxon>Acanthomorphata</taxon>
        <taxon>Carangaria</taxon>
        <taxon>Pleuronectiformes</taxon>
        <taxon>Pleuronectoidei</taxon>
        <taxon>Pleuronectidae</taxon>
        <taxon>Pleuronectes</taxon>
    </lineage>
</organism>
<evidence type="ECO:0000313" key="3">
    <source>
        <dbReference type="Proteomes" id="UP001153269"/>
    </source>
</evidence>
<feature type="compositionally biased region" description="Low complexity" evidence="1">
    <location>
        <begin position="126"/>
        <end position="151"/>
    </location>
</feature>
<proteinExistence type="predicted"/>
<reference evidence="2" key="1">
    <citation type="submission" date="2020-03" db="EMBL/GenBank/DDBJ databases">
        <authorList>
            <person name="Weist P."/>
        </authorList>
    </citation>
    <scope>NUCLEOTIDE SEQUENCE</scope>
</reference>
<comment type="caution">
    <text evidence="2">The sequence shown here is derived from an EMBL/GenBank/DDBJ whole genome shotgun (WGS) entry which is preliminary data.</text>
</comment>
<gene>
    <name evidence="2" type="ORF">PLEPLA_LOCUS44877</name>
</gene>
<protein>
    <submittedName>
        <fullName evidence="2">Uncharacterized protein</fullName>
    </submittedName>
</protein>
<dbReference type="Proteomes" id="UP001153269">
    <property type="component" value="Unassembled WGS sequence"/>
</dbReference>